<dbReference type="SUPFAM" id="SSF81901">
    <property type="entry name" value="HCP-like"/>
    <property type="match status" value="1"/>
</dbReference>
<gene>
    <name evidence="1" type="ORF">CUC15_16405</name>
</gene>
<dbReference type="RefSeq" id="WP_114917702.1">
    <property type="nucleotide sequence ID" value="NZ_CP024848.1"/>
</dbReference>
<dbReference type="InterPro" id="IPR011990">
    <property type="entry name" value="TPR-like_helical_dom_sf"/>
</dbReference>
<dbReference type="Proteomes" id="UP000253908">
    <property type="component" value="Chromosome"/>
</dbReference>
<name>A0A345PK86_9BACI</name>
<dbReference type="InterPro" id="IPR052945">
    <property type="entry name" value="Mitotic_Regulator"/>
</dbReference>
<evidence type="ECO:0000313" key="2">
    <source>
        <dbReference type="Proteomes" id="UP000253908"/>
    </source>
</evidence>
<proteinExistence type="predicted"/>
<evidence type="ECO:0000313" key="1">
    <source>
        <dbReference type="EMBL" id="AXI10416.1"/>
    </source>
</evidence>
<dbReference type="KEGG" id="ocn:CUC15_16405"/>
<dbReference type="Gene3D" id="1.25.40.10">
    <property type="entry name" value="Tetratricopeptide repeat domain"/>
    <property type="match status" value="2"/>
</dbReference>
<reference evidence="2" key="1">
    <citation type="submission" date="2017-11" db="EMBL/GenBank/DDBJ databases">
        <authorList>
            <person name="Zhu W."/>
        </authorList>
    </citation>
    <scope>NUCLEOTIDE SEQUENCE [LARGE SCALE GENOMIC DNA]</scope>
    <source>
        <strain evidence="2">160</strain>
    </source>
</reference>
<dbReference type="SMART" id="SM00671">
    <property type="entry name" value="SEL1"/>
    <property type="match status" value="5"/>
</dbReference>
<dbReference type="AlphaFoldDB" id="A0A345PK86"/>
<keyword evidence="2" id="KW-1185">Reference proteome</keyword>
<dbReference type="Pfam" id="PF08238">
    <property type="entry name" value="Sel1"/>
    <property type="match status" value="5"/>
</dbReference>
<dbReference type="EMBL" id="CP024848">
    <property type="protein sequence ID" value="AXI10416.1"/>
    <property type="molecule type" value="Genomic_DNA"/>
</dbReference>
<dbReference type="InterPro" id="IPR006597">
    <property type="entry name" value="Sel1-like"/>
</dbReference>
<accession>A0A345PK86</accession>
<dbReference type="PANTHER" id="PTHR43628:SF1">
    <property type="entry name" value="CHITIN SYNTHASE REGULATORY FACTOR 2-RELATED"/>
    <property type="match status" value="1"/>
</dbReference>
<dbReference type="OrthoDB" id="7056571at2"/>
<dbReference type="PANTHER" id="PTHR43628">
    <property type="entry name" value="ACTIVATOR OF C KINASE PROTEIN 1-RELATED"/>
    <property type="match status" value="1"/>
</dbReference>
<organism evidence="1 2">
    <name type="scientific">Oceanobacillus zhaokaii</name>
    <dbReference type="NCBI Taxonomy" id="2052660"/>
    <lineage>
        <taxon>Bacteria</taxon>
        <taxon>Bacillati</taxon>
        <taxon>Bacillota</taxon>
        <taxon>Bacilli</taxon>
        <taxon>Bacillales</taxon>
        <taxon>Bacillaceae</taxon>
        <taxon>Oceanobacillus</taxon>
    </lineage>
</organism>
<protein>
    <submittedName>
        <fullName evidence="1">Sel1 repeat family protein</fullName>
    </submittedName>
</protein>
<sequence length="334" mass="37612">MDIQQLQKALSQHGYKKAAFLLPELKQGHEKLETIAEILEDCHAEAIDFSYDIGILYSQVSALSAYQAAYQEILLRDLGCLLREVITPTNDMAAITLDKDELQEAITLYQNAMQGDSEAQLVLGKFYKSIGRDDWAFVWYNSSANAVNIDAIFWVGNYYFDGIVVDKNIEKAFACYKDAALKGHPDAMNNYADMYLHGEYVEKDDKRAFELFSKAAELGVAESMYTLGYLYKNGIGTEANLTKSKHWYIQSALRGDDFAANHLGQEAFENDRGEEAISWFAMAADRQDVDGEFNLGFCYEAGVGTPINLKKAKYWYKKAALKGDKEAQMKLKGQ</sequence>